<evidence type="ECO:0000256" key="1">
    <source>
        <dbReference type="SAM" id="Phobius"/>
    </source>
</evidence>
<dbReference type="KEGG" id="slac:SKTS_11010"/>
<organism evidence="2 3">
    <name type="scientific">Sulfurimicrobium lacus</name>
    <dbReference type="NCBI Taxonomy" id="2715678"/>
    <lineage>
        <taxon>Bacteria</taxon>
        <taxon>Pseudomonadati</taxon>
        <taxon>Pseudomonadota</taxon>
        <taxon>Betaproteobacteria</taxon>
        <taxon>Nitrosomonadales</taxon>
        <taxon>Sulfuricellaceae</taxon>
        <taxon>Sulfurimicrobium</taxon>
    </lineage>
</organism>
<keyword evidence="1" id="KW-1133">Transmembrane helix</keyword>
<accession>A0A6F8VBT2</accession>
<feature type="transmembrane region" description="Helical" evidence="1">
    <location>
        <begin position="6"/>
        <end position="30"/>
    </location>
</feature>
<dbReference type="AlphaFoldDB" id="A0A6F8VBT2"/>
<dbReference type="RefSeq" id="WP_173061530.1">
    <property type="nucleotide sequence ID" value="NZ_AP022853.1"/>
</dbReference>
<dbReference type="EMBL" id="AP022853">
    <property type="protein sequence ID" value="BCB26215.1"/>
    <property type="molecule type" value="Genomic_DNA"/>
</dbReference>
<feature type="transmembrane region" description="Helical" evidence="1">
    <location>
        <begin position="113"/>
        <end position="135"/>
    </location>
</feature>
<gene>
    <name evidence="2" type="ORF">SKTS_11010</name>
</gene>
<keyword evidence="3" id="KW-1185">Reference proteome</keyword>
<proteinExistence type="predicted"/>
<dbReference type="Proteomes" id="UP000502260">
    <property type="component" value="Chromosome"/>
</dbReference>
<keyword evidence="1" id="KW-0472">Membrane</keyword>
<name>A0A6F8VBT2_9PROT</name>
<keyword evidence="1" id="KW-0812">Transmembrane</keyword>
<evidence type="ECO:0000313" key="2">
    <source>
        <dbReference type="EMBL" id="BCB26215.1"/>
    </source>
</evidence>
<protein>
    <submittedName>
        <fullName evidence="2">Uncharacterized protein</fullName>
    </submittedName>
</protein>
<feature type="transmembrane region" description="Helical" evidence="1">
    <location>
        <begin position="74"/>
        <end position="101"/>
    </location>
</feature>
<evidence type="ECO:0000313" key="3">
    <source>
        <dbReference type="Proteomes" id="UP000502260"/>
    </source>
</evidence>
<reference evidence="3" key="1">
    <citation type="submission" date="2020-03" db="EMBL/GenBank/DDBJ databases">
        <title>Complete genome sequence of sulfur-oxidizing bacterium skT11.</title>
        <authorList>
            <person name="Kanda M."/>
            <person name="Kojima H."/>
            <person name="Fukui M."/>
        </authorList>
    </citation>
    <scope>NUCLEOTIDE SEQUENCE [LARGE SCALE GENOMIC DNA]</scope>
    <source>
        <strain evidence="3">skT11</strain>
    </source>
</reference>
<feature type="transmembrane region" description="Helical" evidence="1">
    <location>
        <begin position="42"/>
        <end position="68"/>
    </location>
</feature>
<sequence>MDLQNLGYALTQVVHNFGAAAVLGGSVGALWQAPQFEFERKLAWLVCLGWATQIASGSLFGAISFHYYGSFPDISGVAVVALILKAICATGGFFLAAFYLWRAAAWPDTRRHRVWLTMSGLSATALTAAAFLRWFS</sequence>